<sequence>MKLKANFSPMLSAVLSLSSAAWTGVATAQTAGAPAGQHAAAPASSYLTDGEIRKVDKASGKLTIKHGPIKSLDMPSMTMVYQVRDAALLDKVQAGDKVRFRAEYEGSKFLVTEILLAR</sequence>
<feature type="chain" id="PRO_5022950677" evidence="1">
    <location>
        <begin position="29"/>
        <end position="118"/>
    </location>
</feature>
<dbReference type="EMBL" id="CABPRZ010000009">
    <property type="protein sequence ID" value="VVE10054.1"/>
    <property type="molecule type" value="Genomic_DNA"/>
</dbReference>
<accession>A0A5E4VEN4</accession>
<reference evidence="2 3" key="1">
    <citation type="submission" date="2019-08" db="EMBL/GenBank/DDBJ databases">
        <authorList>
            <person name="Peeters C."/>
        </authorList>
    </citation>
    <scope>NUCLEOTIDE SEQUENCE [LARGE SCALE GENOMIC DNA]</scope>
    <source>
        <strain evidence="2 3">LMG 30175</strain>
    </source>
</reference>
<dbReference type="OrthoDB" id="9180744at2"/>
<proteinExistence type="predicted"/>
<keyword evidence="3" id="KW-1185">Reference proteome</keyword>
<organism evidence="2 3">
    <name type="scientific">Pandoraea terrae</name>
    <dbReference type="NCBI Taxonomy" id="1537710"/>
    <lineage>
        <taxon>Bacteria</taxon>
        <taxon>Pseudomonadati</taxon>
        <taxon>Pseudomonadota</taxon>
        <taxon>Betaproteobacteria</taxon>
        <taxon>Burkholderiales</taxon>
        <taxon>Burkholderiaceae</taxon>
        <taxon>Pandoraea</taxon>
    </lineage>
</organism>
<evidence type="ECO:0000256" key="1">
    <source>
        <dbReference type="SAM" id="SignalP"/>
    </source>
</evidence>
<gene>
    <name evidence="2" type="ORF">PTE30175_02512</name>
</gene>
<feature type="signal peptide" evidence="1">
    <location>
        <begin position="1"/>
        <end position="28"/>
    </location>
</feature>
<evidence type="ECO:0000313" key="2">
    <source>
        <dbReference type="EMBL" id="VVE10054.1"/>
    </source>
</evidence>
<dbReference type="Pfam" id="PF11604">
    <property type="entry name" value="CusF_Ec"/>
    <property type="match status" value="1"/>
</dbReference>
<evidence type="ECO:0000313" key="3">
    <source>
        <dbReference type="Proteomes" id="UP000414233"/>
    </source>
</evidence>
<dbReference type="InterPro" id="IPR042230">
    <property type="entry name" value="CusF_sf"/>
</dbReference>
<dbReference type="AlphaFoldDB" id="A0A5E4VEN4"/>
<keyword evidence="1" id="KW-0732">Signal</keyword>
<name>A0A5E4VEN4_9BURK</name>
<dbReference type="Proteomes" id="UP000414233">
    <property type="component" value="Unassembled WGS sequence"/>
</dbReference>
<dbReference type="InterPro" id="IPR021647">
    <property type="entry name" value="CusF_Ec"/>
</dbReference>
<dbReference type="Gene3D" id="2.40.50.320">
    <property type="entry name" value="Copper binding periplasmic protein CusF"/>
    <property type="match status" value="1"/>
</dbReference>
<dbReference type="RefSeq" id="WP_150697377.1">
    <property type="nucleotide sequence ID" value="NZ_CABPRZ010000009.1"/>
</dbReference>
<protein>
    <submittedName>
        <fullName evidence="2">RND transporter MFP subunit</fullName>
    </submittedName>
</protein>